<dbReference type="Gene3D" id="1.10.10.10">
    <property type="entry name" value="Winged helix-like DNA-binding domain superfamily/Winged helix DNA-binding domain"/>
    <property type="match status" value="1"/>
</dbReference>
<accession>A0ABT1QN67</accession>
<dbReference type="Pfam" id="PF03466">
    <property type="entry name" value="LysR_substrate"/>
    <property type="match status" value="1"/>
</dbReference>
<comment type="similarity">
    <text evidence="1">Belongs to the LysR transcriptional regulatory family.</text>
</comment>
<feature type="domain" description="HTH lysR-type" evidence="5">
    <location>
        <begin position="20"/>
        <end position="69"/>
    </location>
</feature>
<dbReference type="Pfam" id="PF00126">
    <property type="entry name" value="HTH_1"/>
    <property type="match status" value="1"/>
</dbReference>
<gene>
    <name evidence="6" type="ORF">NM961_04005</name>
</gene>
<dbReference type="PANTHER" id="PTHR30537">
    <property type="entry name" value="HTH-TYPE TRANSCRIPTIONAL REGULATOR"/>
    <property type="match status" value="1"/>
</dbReference>
<dbReference type="PROSITE" id="PS50931">
    <property type="entry name" value="HTH_LYSR"/>
    <property type="match status" value="1"/>
</dbReference>
<evidence type="ECO:0000259" key="5">
    <source>
        <dbReference type="PROSITE" id="PS50931"/>
    </source>
</evidence>
<evidence type="ECO:0000313" key="7">
    <source>
        <dbReference type="Proteomes" id="UP001165498"/>
    </source>
</evidence>
<dbReference type="CDD" id="cd08422">
    <property type="entry name" value="PBP2_CrgA_like"/>
    <property type="match status" value="1"/>
</dbReference>
<evidence type="ECO:0000256" key="2">
    <source>
        <dbReference type="ARBA" id="ARBA00023015"/>
    </source>
</evidence>
<protein>
    <submittedName>
        <fullName evidence="6">LysR family transcriptional regulator</fullName>
    </submittedName>
</protein>
<dbReference type="Gene3D" id="3.40.190.290">
    <property type="match status" value="1"/>
</dbReference>
<dbReference type="PANTHER" id="PTHR30537:SF21">
    <property type="entry name" value="HTH-TYPE TRANSCRIPTIONAL REGULATOR SINR-RELATED"/>
    <property type="match status" value="1"/>
</dbReference>
<proteinExistence type="inferred from homology"/>
<dbReference type="InterPro" id="IPR058163">
    <property type="entry name" value="LysR-type_TF_proteobact-type"/>
</dbReference>
<name>A0ABT1QN67_9GAMM</name>
<evidence type="ECO:0000256" key="3">
    <source>
        <dbReference type="ARBA" id="ARBA00023125"/>
    </source>
</evidence>
<reference evidence="6" key="1">
    <citation type="submission" date="2022-07" db="EMBL/GenBank/DDBJ databases">
        <title>Tahibacter sp., a new gammaproteobacterium isolated from the silt sample collected at pig farm.</title>
        <authorList>
            <person name="Chen H."/>
        </authorList>
    </citation>
    <scope>NUCLEOTIDE SEQUENCE</scope>
    <source>
        <strain evidence="6">P2K</strain>
    </source>
</reference>
<organism evidence="6 7">
    <name type="scientific">Tahibacter harae</name>
    <dbReference type="NCBI Taxonomy" id="2963937"/>
    <lineage>
        <taxon>Bacteria</taxon>
        <taxon>Pseudomonadati</taxon>
        <taxon>Pseudomonadota</taxon>
        <taxon>Gammaproteobacteria</taxon>
        <taxon>Lysobacterales</taxon>
        <taxon>Rhodanobacteraceae</taxon>
        <taxon>Tahibacter</taxon>
    </lineage>
</organism>
<sequence>MVEDEAGGAAMKALIELEFFVRAADSGSFSAAARSLDLSPAAASAAIKRLEAELHTRLFVRSTRSLRLTPDGERFLQHCRLALQTLAEGEQALRGAASELRGSLQLSLPSDLGRNGVLAWLDDFLAAHPALRLRVQLSDRLADVYRQPVDLALRYGAPADSALVALPLLPHNRRVLCAAPAYLQRHGRPQQPQDLKQHNCLRFLLSDELHARWRFHGSGGDCVVTVDGDRISDDGDAVRRWAVAGRGLAYKSWLDICADVAAGRLEALLPDWRGEAAPLHLICADRRLLSPAVQALREFLAARCAQLPPPPGGR</sequence>
<dbReference type="InterPro" id="IPR000847">
    <property type="entry name" value="LysR_HTH_N"/>
</dbReference>
<dbReference type="InterPro" id="IPR005119">
    <property type="entry name" value="LysR_subst-bd"/>
</dbReference>
<keyword evidence="4" id="KW-0804">Transcription</keyword>
<keyword evidence="2" id="KW-0805">Transcription regulation</keyword>
<keyword evidence="7" id="KW-1185">Reference proteome</keyword>
<dbReference type="RefSeq" id="WP_255911518.1">
    <property type="nucleotide sequence ID" value="NZ_JANFQO010000003.1"/>
</dbReference>
<dbReference type="PRINTS" id="PR00039">
    <property type="entry name" value="HTHLYSR"/>
</dbReference>
<dbReference type="SUPFAM" id="SSF53850">
    <property type="entry name" value="Periplasmic binding protein-like II"/>
    <property type="match status" value="1"/>
</dbReference>
<dbReference type="Proteomes" id="UP001165498">
    <property type="component" value="Unassembled WGS sequence"/>
</dbReference>
<dbReference type="EMBL" id="JANFQO010000003">
    <property type="protein sequence ID" value="MCQ4163867.1"/>
    <property type="molecule type" value="Genomic_DNA"/>
</dbReference>
<evidence type="ECO:0000256" key="4">
    <source>
        <dbReference type="ARBA" id="ARBA00023163"/>
    </source>
</evidence>
<dbReference type="InterPro" id="IPR036390">
    <property type="entry name" value="WH_DNA-bd_sf"/>
</dbReference>
<keyword evidence="3" id="KW-0238">DNA-binding</keyword>
<dbReference type="InterPro" id="IPR036388">
    <property type="entry name" value="WH-like_DNA-bd_sf"/>
</dbReference>
<dbReference type="SUPFAM" id="SSF46785">
    <property type="entry name" value="Winged helix' DNA-binding domain"/>
    <property type="match status" value="1"/>
</dbReference>
<evidence type="ECO:0000313" key="6">
    <source>
        <dbReference type="EMBL" id="MCQ4163867.1"/>
    </source>
</evidence>
<evidence type="ECO:0000256" key="1">
    <source>
        <dbReference type="ARBA" id="ARBA00009437"/>
    </source>
</evidence>
<comment type="caution">
    <text evidence="6">The sequence shown here is derived from an EMBL/GenBank/DDBJ whole genome shotgun (WGS) entry which is preliminary data.</text>
</comment>